<organism evidence="1">
    <name type="scientific">marine metagenome</name>
    <dbReference type="NCBI Taxonomy" id="408172"/>
    <lineage>
        <taxon>unclassified sequences</taxon>
        <taxon>metagenomes</taxon>
        <taxon>ecological metagenomes</taxon>
    </lineage>
</organism>
<dbReference type="InterPro" id="IPR029055">
    <property type="entry name" value="Ntn_hydrolases_N"/>
</dbReference>
<protein>
    <recommendedName>
        <fullName evidence="2">Gamma-glutamyltransferase</fullName>
    </recommendedName>
</protein>
<dbReference type="InterPro" id="IPR043137">
    <property type="entry name" value="GGT_ssub_C"/>
</dbReference>
<dbReference type="Gene3D" id="3.60.20.40">
    <property type="match status" value="1"/>
</dbReference>
<name>A0A382RPW4_9ZZZZ</name>
<dbReference type="SUPFAM" id="SSF56235">
    <property type="entry name" value="N-terminal nucleophile aminohydrolases (Ntn hydrolases)"/>
    <property type="match status" value="1"/>
</dbReference>
<sequence length="97" mass="10507">LLGSGGSNRIRSALVQVIVNVLVKGMNIEEAINAPRIHLEGDNLLYEPGVEIDDNNILDTFSLHPFEDKNLFFGGVNAVTLNEGCSDPRRGGTCEII</sequence>
<dbReference type="EMBL" id="UINC01123088">
    <property type="protein sequence ID" value="SVC99322.1"/>
    <property type="molecule type" value="Genomic_DNA"/>
</dbReference>
<evidence type="ECO:0000313" key="1">
    <source>
        <dbReference type="EMBL" id="SVC99322.1"/>
    </source>
</evidence>
<accession>A0A382RPW4</accession>
<evidence type="ECO:0008006" key="2">
    <source>
        <dbReference type="Google" id="ProtNLM"/>
    </source>
</evidence>
<feature type="non-terminal residue" evidence="1">
    <location>
        <position position="1"/>
    </location>
</feature>
<gene>
    <name evidence="1" type="ORF">METZ01_LOCUS352176</name>
</gene>
<proteinExistence type="predicted"/>
<dbReference type="Pfam" id="PF01019">
    <property type="entry name" value="G_glu_transpept"/>
    <property type="match status" value="1"/>
</dbReference>
<dbReference type="AlphaFoldDB" id="A0A382RPW4"/>
<reference evidence="1" key="1">
    <citation type="submission" date="2018-05" db="EMBL/GenBank/DDBJ databases">
        <authorList>
            <person name="Lanie J.A."/>
            <person name="Ng W.-L."/>
            <person name="Kazmierczak K.M."/>
            <person name="Andrzejewski T.M."/>
            <person name="Davidsen T.M."/>
            <person name="Wayne K.J."/>
            <person name="Tettelin H."/>
            <person name="Glass J.I."/>
            <person name="Rusch D."/>
            <person name="Podicherti R."/>
            <person name="Tsui H.-C.T."/>
            <person name="Winkler M.E."/>
        </authorList>
    </citation>
    <scope>NUCLEOTIDE SEQUENCE</scope>
</reference>